<organism evidence="4 5">
    <name type="scientific">Phytohabitans houttuyneae</name>
    <dbReference type="NCBI Taxonomy" id="1076126"/>
    <lineage>
        <taxon>Bacteria</taxon>
        <taxon>Bacillati</taxon>
        <taxon>Actinomycetota</taxon>
        <taxon>Actinomycetes</taxon>
        <taxon>Micromonosporales</taxon>
        <taxon>Micromonosporaceae</taxon>
    </lineage>
</organism>
<feature type="compositionally biased region" description="Low complexity" evidence="3">
    <location>
        <begin position="107"/>
        <end position="120"/>
    </location>
</feature>
<evidence type="ECO:0008006" key="6">
    <source>
        <dbReference type="Google" id="ProtNLM"/>
    </source>
</evidence>
<name>A0A6V8KGA4_9ACTN</name>
<dbReference type="GO" id="GO:0008713">
    <property type="term" value="F:ADP-heptose-lipopolysaccharide heptosyltransferase activity"/>
    <property type="evidence" value="ECO:0007669"/>
    <property type="project" value="TreeGrafter"/>
</dbReference>
<sequence>MLHVLERVGVPSAGAELRLDLPPPARVEAREALARRGIGAGEPYAVLLPGASCPARRYPPERFARVAADLSAAGLAVVVAGSAREAALVAQVTGAGRATTTGPVPPARHATTTAPTPRTRRATVTGETGLGVPGLAALIAGSAVVVSNNSGGAHLASASGRPVVVLFAGTEEPAQYAPRGTPAAVLTVPTSCAPCRQLRCPYGLECLDIPPPDVARHALRLAGGG</sequence>
<keyword evidence="5" id="KW-1185">Reference proteome</keyword>
<dbReference type="CDD" id="cd03789">
    <property type="entry name" value="GT9_LPS_heptosyltransferase"/>
    <property type="match status" value="1"/>
</dbReference>
<dbReference type="PANTHER" id="PTHR30160">
    <property type="entry name" value="TETRAACYLDISACCHARIDE 4'-KINASE-RELATED"/>
    <property type="match status" value="1"/>
</dbReference>
<accession>A0A6V8KGA4</accession>
<protein>
    <recommendedName>
        <fullName evidence="6">Glycosyl transferase</fullName>
    </recommendedName>
</protein>
<dbReference type="SUPFAM" id="SSF53756">
    <property type="entry name" value="UDP-Glycosyltransferase/glycogen phosphorylase"/>
    <property type="match status" value="1"/>
</dbReference>
<evidence type="ECO:0000256" key="1">
    <source>
        <dbReference type="ARBA" id="ARBA00022676"/>
    </source>
</evidence>
<dbReference type="InterPro" id="IPR051199">
    <property type="entry name" value="LPS_LOS_Heptosyltrfase"/>
</dbReference>
<dbReference type="GO" id="GO:0009244">
    <property type="term" value="P:lipopolysaccharide core region biosynthetic process"/>
    <property type="evidence" value="ECO:0007669"/>
    <property type="project" value="TreeGrafter"/>
</dbReference>
<feature type="region of interest" description="Disordered" evidence="3">
    <location>
        <begin position="97"/>
        <end position="120"/>
    </location>
</feature>
<comment type="caution">
    <text evidence="4">The sequence shown here is derived from an EMBL/GenBank/DDBJ whole genome shotgun (WGS) entry which is preliminary data.</text>
</comment>
<dbReference type="Gene3D" id="3.40.50.2000">
    <property type="entry name" value="Glycogen Phosphorylase B"/>
    <property type="match status" value="1"/>
</dbReference>
<gene>
    <name evidence="4" type="ORF">Phou_070140</name>
</gene>
<keyword evidence="1" id="KW-0328">Glycosyltransferase</keyword>
<evidence type="ECO:0000313" key="5">
    <source>
        <dbReference type="Proteomes" id="UP000482800"/>
    </source>
</evidence>
<reference evidence="4 5" key="1">
    <citation type="submission" date="2020-03" db="EMBL/GenBank/DDBJ databases">
        <title>Whole genome shotgun sequence of Phytohabitans houttuyneae NBRC 108639.</title>
        <authorList>
            <person name="Komaki H."/>
            <person name="Tamura T."/>
        </authorList>
    </citation>
    <scope>NUCLEOTIDE SEQUENCE [LARGE SCALE GENOMIC DNA]</scope>
    <source>
        <strain evidence="4 5">NBRC 108639</strain>
    </source>
</reference>
<dbReference type="PANTHER" id="PTHR30160:SF1">
    <property type="entry name" value="LIPOPOLYSACCHARIDE 1,2-N-ACETYLGLUCOSAMINETRANSFERASE-RELATED"/>
    <property type="match status" value="1"/>
</dbReference>
<dbReference type="EMBL" id="BLPF01000002">
    <property type="protein sequence ID" value="GFJ82834.1"/>
    <property type="molecule type" value="Genomic_DNA"/>
</dbReference>
<reference evidence="4 5" key="2">
    <citation type="submission" date="2020-03" db="EMBL/GenBank/DDBJ databases">
        <authorList>
            <person name="Ichikawa N."/>
            <person name="Kimura A."/>
            <person name="Kitahashi Y."/>
            <person name="Uohara A."/>
        </authorList>
    </citation>
    <scope>NUCLEOTIDE SEQUENCE [LARGE SCALE GENOMIC DNA]</scope>
    <source>
        <strain evidence="4 5">NBRC 108639</strain>
    </source>
</reference>
<dbReference type="Pfam" id="PF01075">
    <property type="entry name" value="Glyco_transf_9"/>
    <property type="match status" value="1"/>
</dbReference>
<dbReference type="Proteomes" id="UP000482800">
    <property type="component" value="Unassembled WGS sequence"/>
</dbReference>
<evidence type="ECO:0000256" key="2">
    <source>
        <dbReference type="ARBA" id="ARBA00022679"/>
    </source>
</evidence>
<dbReference type="GO" id="GO:0005829">
    <property type="term" value="C:cytosol"/>
    <property type="evidence" value="ECO:0007669"/>
    <property type="project" value="TreeGrafter"/>
</dbReference>
<dbReference type="InterPro" id="IPR002201">
    <property type="entry name" value="Glyco_trans_9"/>
</dbReference>
<dbReference type="AlphaFoldDB" id="A0A6V8KGA4"/>
<evidence type="ECO:0000256" key="3">
    <source>
        <dbReference type="SAM" id="MobiDB-lite"/>
    </source>
</evidence>
<evidence type="ECO:0000313" key="4">
    <source>
        <dbReference type="EMBL" id="GFJ82834.1"/>
    </source>
</evidence>
<proteinExistence type="predicted"/>
<keyword evidence="2" id="KW-0808">Transferase</keyword>